<keyword evidence="8" id="KW-1185">Reference proteome</keyword>
<reference evidence="7 8" key="1">
    <citation type="journal article" date="2015" name="Int. J. Syst. Evol. Microbiol.">
        <title>Mariniphaga sediminis sp. nov., isolated from coastal sediment.</title>
        <authorList>
            <person name="Wang F.Q."/>
            <person name="Shen Q.Y."/>
            <person name="Chen G.J."/>
            <person name="Du Z.J."/>
        </authorList>
    </citation>
    <scope>NUCLEOTIDE SEQUENCE [LARGE SCALE GENOMIC DNA]</scope>
    <source>
        <strain evidence="7 8">SY21</strain>
    </source>
</reference>
<comment type="subcellular location">
    <subcellularLocation>
        <location evidence="1">Membrane</location>
    </subcellularLocation>
</comment>
<dbReference type="SUPFAM" id="SSF50182">
    <property type="entry name" value="Sm-like ribonucleoproteins"/>
    <property type="match status" value="1"/>
</dbReference>
<organism evidence="7 8">
    <name type="scientific">Mariniphaga sediminis</name>
    <dbReference type="NCBI Taxonomy" id="1628158"/>
    <lineage>
        <taxon>Bacteria</taxon>
        <taxon>Pseudomonadati</taxon>
        <taxon>Bacteroidota</taxon>
        <taxon>Bacteroidia</taxon>
        <taxon>Marinilabiliales</taxon>
        <taxon>Prolixibacteraceae</taxon>
        <taxon>Mariniphaga</taxon>
    </lineage>
</organism>
<dbReference type="PANTHER" id="PTHR30221">
    <property type="entry name" value="SMALL-CONDUCTANCE MECHANOSENSITIVE CHANNEL"/>
    <property type="match status" value="1"/>
</dbReference>
<keyword evidence="3 5" id="KW-1133">Transmembrane helix</keyword>
<dbReference type="EMBL" id="QWET01000005">
    <property type="protein sequence ID" value="RIH65591.1"/>
    <property type="molecule type" value="Genomic_DNA"/>
</dbReference>
<dbReference type="InterPro" id="IPR006685">
    <property type="entry name" value="MscS_channel_2nd"/>
</dbReference>
<evidence type="ECO:0000313" key="7">
    <source>
        <dbReference type="EMBL" id="RIH65591.1"/>
    </source>
</evidence>
<gene>
    <name evidence="7" type="ORF">D1164_07940</name>
</gene>
<accession>A0A399D4D1</accession>
<dbReference type="Proteomes" id="UP000266441">
    <property type="component" value="Unassembled WGS sequence"/>
</dbReference>
<feature type="domain" description="Mechanosensitive ion channel MscS" evidence="6">
    <location>
        <begin position="94"/>
        <end position="159"/>
    </location>
</feature>
<dbReference type="GO" id="GO:0008381">
    <property type="term" value="F:mechanosensitive monoatomic ion channel activity"/>
    <property type="evidence" value="ECO:0007669"/>
    <property type="project" value="InterPro"/>
</dbReference>
<dbReference type="InterPro" id="IPR023408">
    <property type="entry name" value="MscS_beta-dom_sf"/>
</dbReference>
<sequence length="169" mass="19141">MNIQTLKAIQTLIVIGVLIGTHFFTRNVVKSFLKKFRFTAQRRKLTIRIINLLLSITAIVFISAIWGVKQTDMVVFISSVMAVLGIAFVAQWSLLSNITAGLILFFNHPLKLGDHIKIIEKDFIIEGIVNDITFFFVHIKTENKERVSISNSIILQKTISIVPPQEESM</sequence>
<evidence type="ECO:0000256" key="2">
    <source>
        <dbReference type="ARBA" id="ARBA00022692"/>
    </source>
</evidence>
<evidence type="ECO:0000313" key="8">
    <source>
        <dbReference type="Proteomes" id="UP000266441"/>
    </source>
</evidence>
<proteinExistence type="predicted"/>
<feature type="transmembrane region" description="Helical" evidence="5">
    <location>
        <begin position="45"/>
        <end position="67"/>
    </location>
</feature>
<dbReference type="InterPro" id="IPR045275">
    <property type="entry name" value="MscS_archaea/bacteria_type"/>
</dbReference>
<dbReference type="Gene3D" id="1.10.287.1260">
    <property type="match status" value="1"/>
</dbReference>
<feature type="transmembrane region" description="Helical" evidence="5">
    <location>
        <begin position="73"/>
        <end position="106"/>
    </location>
</feature>
<feature type="transmembrane region" description="Helical" evidence="5">
    <location>
        <begin position="6"/>
        <end position="24"/>
    </location>
</feature>
<dbReference type="Pfam" id="PF00924">
    <property type="entry name" value="MS_channel_2nd"/>
    <property type="match status" value="1"/>
</dbReference>
<dbReference type="PANTHER" id="PTHR30221:SF8">
    <property type="entry name" value="SMALL-CONDUCTANCE MECHANOSENSITIVE CHANNEL"/>
    <property type="match status" value="1"/>
</dbReference>
<keyword evidence="2 5" id="KW-0812">Transmembrane</keyword>
<comment type="caution">
    <text evidence="7">The sequence shown here is derived from an EMBL/GenBank/DDBJ whole genome shotgun (WGS) entry which is preliminary data.</text>
</comment>
<dbReference type="OrthoDB" id="5705501at2"/>
<dbReference type="RefSeq" id="WP_119349432.1">
    <property type="nucleotide sequence ID" value="NZ_JBFHKJ010000076.1"/>
</dbReference>
<dbReference type="GO" id="GO:0016020">
    <property type="term" value="C:membrane"/>
    <property type="evidence" value="ECO:0007669"/>
    <property type="project" value="UniProtKB-SubCell"/>
</dbReference>
<dbReference type="Gene3D" id="2.30.30.60">
    <property type="match status" value="1"/>
</dbReference>
<dbReference type="AlphaFoldDB" id="A0A399D4D1"/>
<evidence type="ECO:0000259" key="6">
    <source>
        <dbReference type="Pfam" id="PF00924"/>
    </source>
</evidence>
<name>A0A399D4D1_9BACT</name>
<evidence type="ECO:0000256" key="5">
    <source>
        <dbReference type="SAM" id="Phobius"/>
    </source>
</evidence>
<evidence type="ECO:0000256" key="1">
    <source>
        <dbReference type="ARBA" id="ARBA00004370"/>
    </source>
</evidence>
<keyword evidence="4 5" id="KW-0472">Membrane</keyword>
<dbReference type="InterPro" id="IPR010920">
    <property type="entry name" value="LSM_dom_sf"/>
</dbReference>
<evidence type="ECO:0000256" key="3">
    <source>
        <dbReference type="ARBA" id="ARBA00022989"/>
    </source>
</evidence>
<protein>
    <submittedName>
        <fullName evidence="7">Mechanosensitive ion channel family protein</fullName>
    </submittedName>
</protein>
<evidence type="ECO:0000256" key="4">
    <source>
        <dbReference type="ARBA" id="ARBA00023136"/>
    </source>
</evidence>